<evidence type="ECO:0000256" key="2">
    <source>
        <dbReference type="ARBA" id="ARBA00022670"/>
    </source>
</evidence>
<feature type="active site" description="Charge relay system" evidence="5 6">
    <location>
        <position position="216"/>
    </location>
</feature>
<evidence type="ECO:0000256" key="3">
    <source>
        <dbReference type="ARBA" id="ARBA00022801"/>
    </source>
</evidence>
<name>A0A7W7DBZ5_9ACTN</name>
<gene>
    <name evidence="10" type="ORF">BJ982_004405</name>
</gene>
<dbReference type="InterPro" id="IPR023827">
    <property type="entry name" value="Peptidase_S8_Asp-AS"/>
</dbReference>
<dbReference type="InterPro" id="IPR050131">
    <property type="entry name" value="Peptidase_S8_subtilisin-like"/>
</dbReference>
<dbReference type="EMBL" id="JACHND010000001">
    <property type="protein sequence ID" value="MBB4702861.1"/>
    <property type="molecule type" value="Genomic_DNA"/>
</dbReference>
<dbReference type="Gene3D" id="3.40.50.200">
    <property type="entry name" value="Peptidase S8/S53 domain"/>
    <property type="match status" value="1"/>
</dbReference>
<feature type="domain" description="Peptidase S8/S53" evidence="9">
    <location>
        <begin position="207"/>
        <end position="452"/>
    </location>
</feature>
<dbReference type="RefSeq" id="WP_184882910.1">
    <property type="nucleotide sequence ID" value="NZ_BOOV01000005.1"/>
</dbReference>
<dbReference type="InterPro" id="IPR023828">
    <property type="entry name" value="Peptidase_S8_Ser-AS"/>
</dbReference>
<protein>
    <submittedName>
        <fullName evidence="10">Subtilisin family serine protease</fullName>
    </submittedName>
</protein>
<dbReference type="InterPro" id="IPR022398">
    <property type="entry name" value="Peptidase_S8_His-AS"/>
</dbReference>
<evidence type="ECO:0000256" key="1">
    <source>
        <dbReference type="ARBA" id="ARBA00011073"/>
    </source>
</evidence>
<feature type="chain" id="PRO_5038568865" evidence="8">
    <location>
        <begin position="21"/>
        <end position="1061"/>
    </location>
</feature>
<evidence type="ECO:0000256" key="8">
    <source>
        <dbReference type="SAM" id="SignalP"/>
    </source>
</evidence>
<dbReference type="Pfam" id="PF00082">
    <property type="entry name" value="Peptidase_S8"/>
    <property type="match status" value="1"/>
</dbReference>
<keyword evidence="8" id="KW-0732">Signal</keyword>
<evidence type="ECO:0000256" key="5">
    <source>
        <dbReference type="PIRSR" id="PIRSR615500-1"/>
    </source>
</evidence>
<evidence type="ECO:0000256" key="6">
    <source>
        <dbReference type="PROSITE-ProRule" id="PRU01240"/>
    </source>
</evidence>
<dbReference type="PROSITE" id="PS00137">
    <property type="entry name" value="SUBTILASE_HIS"/>
    <property type="match status" value="1"/>
</dbReference>
<reference evidence="10 11" key="1">
    <citation type="submission" date="2020-08" db="EMBL/GenBank/DDBJ databases">
        <title>Sequencing the genomes of 1000 actinobacteria strains.</title>
        <authorList>
            <person name="Klenk H.-P."/>
        </authorList>
    </citation>
    <scope>NUCLEOTIDE SEQUENCE [LARGE SCALE GENOMIC DNA]</scope>
    <source>
        <strain evidence="10 11">DSM 45784</strain>
    </source>
</reference>
<dbReference type="PANTHER" id="PTHR43806:SF11">
    <property type="entry name" value="CEREVISIN-RELATED"/>
    <property type="match status" value="1"/>
</dbReference>
<feature type="active site" description="Charge relay system" evidence="5 6">
    <location>
        <position position="417"/>
    </location>
</feature>
<dbReference type="PRINTS" id="PR00723">
    <property type="entry name" value="SUBTILISIN"/>
</dbReference>
<keyword evidence="11" id="KW-1185">Reference proteome</keyword>
<dbReference type="PANTHER" id="PTHR43806">
    <property type="entry name" value="PEPTIDASE S8"/>
    <property type="match status" value="1"/>
</dbReference>
<feature type="active site" description="Charge relay system" evidence="5 6">
    <location>
        <position position="248"/>
    </location>
</feature>
<proteinExistence type="inferred from homology"/>
<keyword evidence="3 6" id="KW-0378">Hydrolase</keyword>
<dbReference type="Proteomes" id="UP000542210">
    <property type="component" value="Unassembled WGS sequence"/>
</dbReference>
<dbReference type="AlphaFoldDB" id="A0A7W7DBZ5"/>
<dbReference type="PROSITE" id="PS00136">
    <property type="entry name" value="SUBTILASE_ASP"/>
    <property type="match status" value="1"/>
</dbReference>
<dbReference type="InterPro" id="IPR000209">
    <property type="entry name" value="Peptidase_S8/S53_dom"/>
</dbReference>
<evidence type="ECO:0000313" key="11">
    <source>
        <dbReference type="Proteomes" id="UP000542210"/>
    </source>
</evidence>
<organism evidence="10 11">
    <name type="scientific">Sphaerisporangium siamense</name>
    <dbReference type="NCBI Taxonomy" id="795645"/>
    <lineage>
        <taxon>Bacteria</taxon>
        <taxon>Bacillati</taxon>
        <taxon>Actinomycetota</taxon>
        <taxon>Actinomycetes</taxon>
        <taxon>Streptosporangiales</taxon>
        <taxon>Streptosporangiaceae</taxon>
        <taxon>Sphaerisporangium</taxon>
    </lineage>
</organism>
<keyword evidence="4 6" id="KW-0720">Serine protease</keyword>
<evidence type="ECO:0000256" key="7">
    <source>
        <dbReference type="RuleBase" id="RU003355"/>
    </source>
</evidence>
<evidence type="ECO:0000256" key="4">
    <source>
        <dbReference type="ARBA" id="ARBA00022825"/>
    </source>
</evidence>
<dbReference type="GO" id="GO:0006508">
    <property type="term" value="P:proteolysis"/>
    <property type="evidence" value="ECO:0007669"/>
    <property type="project" value="UniProtKB-KW"/>
</dbReference>
<dbReference type="PROSITE" id="PS00138">
    <property type="entry name" value="SUBTILASE_SER"/>
    <property type="match status" value="1"/>
</dbReference>
<accession>A0A7W7DBZ5</accession>
<sequence>MKRKAATIALAATTALGVMAVPSGAATAAARPGPSGGLGTVTLITGDRVTVSGAKEGRRAYQVAPGAGRKVSFSIREIAGHTYVVPSDAAALVGRGLVDRRLFDVTQLLAWNYDDAHRADIPIMTQGGAAPKAARAGRAMDAAGLSAARVPKAQAASVWKDLIPAAGARSLTTGVSKLWLDGKLSFSLDKSVPQIGAPEAWAKGLTGKGVTVAVLDSGFDPDHPDLKGVISQSANFSEEPNTDDLVGHGTHVASIVAGSGQASGGKYKGVAPDAKIAFGKVGGQYGVGESDLIAGMEWAATEVKARAVNVSIGGPDGRDLDPVEQAVNTLSEETGTLFVIASGNDGPRSIGSPGSADAALTVGAVDKNDALADFSSQGPRVGDSAVKPDITAPGVEINAANAGGAPATPYASHSGTSMATPHVVGAAAILAQRHPDWNGARLKAALISTAKPHAGLTPYEEGAGRVDVARAVTQTVVADTPNLWSVVRWPGGGPAVTKELTYANTSDAPVDLALAEDGPYTLSAGRLAVPAGGKASVTLTLDSGLKPGAYPGTVTATAGGVTVRSLAGAYIEPESYDVTVTATGRSGAPLDDAWVTVYDLKSGVFEDLIFSGGVAKTRLPRGEWNLVADLFEGDDYTLAHRALTVGARDLTVPLDARQGRQVRFSVDDPAAKGDGTYQVDVRRTEGENSFETGLSTSGQPSLRVFVIPSRQAGLEYLVRTTLTSGGAAPSRYDLVDYRAGQIPADPGGRFKKSQLARIDTNLRAQNVNATAEFDRSVGFPDTTFAILGGSAAPVTLPSTLRSYVTPGHDLLWFSGFAHTVGDYYTSLDFSGRTVRRGHTSEVWNAAVIGPSAQTALRFQDELVYIVDNLFSDVAPRSGWDGNITGKASLSGDGKVLQETALDQCDFPGQCALQATVPAAAASYTVNLSARRDVPYSTLATAVDASWTFRSAHTDDFATLSLPAVRYAPAGLDASNRAKPGSVTRIPVTVNGGTTLTTLKVEASFDDGKTWRALQVRRDGKEWSTSVANPSSPGFVSLRATGEGPDGVQVKQTITRAYAVQR</sequence>
<dbReference type="SUPFAM" id="SSF52743">
    <property type="entry name" value="Subtilisin-like"/>
    <property type="match status" value="1"/>
</dbReference>
<comment type="caution">
    <text evidence="10">The sequence shown here is derived from an EMBL/GenBank/DDBJ whole genome shotgun (WGS) entry which is preliminary data.</text>
</comment>
<keyword evidence="2 6" id="KW-0645">Protease</keyword>
<comment type="similarity">
    <text evidence="1 6 7">Belongs to the peptidase S8 family.</text>
</comment>
<evidence type="ECO:0000313" key="10">
    <source>
        <dbReference type="EMBL" id="MBB4702861.1"/>
    </source>
</evidence>
<dbReference type="PROSITE" id="PS51892">
    <property type="entry name" value="SUBTILASE"/>
    <property type="match status" value="1"/>
</dbReference>
<evidence type="ECO:0000259" key="9">
    <source>
        <dbReference type="Pfam" id="PF00082"/>
    </source>
</evidence>
<dbReference type="InterPro" id="IPR036852">
    <property type="entry name" value="Peptidase_S8/S53_dom_sf"/>
</dbReference>
<dbReference type="GO" id="GO:0004252">
    <property type="term" value="F:serine-type endopeptidase activity"/>
    <property type="evidence" value="ECO:0007669"/>
    <property type="project" value="UniProtKB-UniRule"/>
</dbReference>
<feature type="signal peptide" evidence="8">
    <location>
        <begin position="1"/>
        <end position="20"/>
    </location>
</feature>
<dbReference type="InterPro" id="IPR015500">
    <property type="entry name" value="Peptidase_S8_subtilisin-rel"/>
</dbReference>